<name>A0A3M2ZGS5_PSEYM</name>
<accession>A0A3M2ZGS5</accession>
<evidence type="ECO:0000313" key="1">
    <source>
        <dbReference type="EMBL" id="RML87117.1"/>
    </source>
</evidence>
<comment type="caution">
    <text evidence="1">The sequence shown here is derived from an EMBL/GenBank/DDBJ whole genome shotgun (WGS) entry which is preliminary data.</text>
</comment>
<gene>
    <name evidence="1" type="ORF">APX70_02297</name>
</gene>
<dbReference type="EMBL" id="RBNL01001667">
    <property type="protein sequence ID" value="RML87117.1"/>
    <property type="molecule type" value="Genomic_DNA"/>
</dbReference>
<dbReference type="AlphaFoldDB" id="A0A3M2ZGS5"/>
<reference evidence="1 2" key="1">
    <citation type="submission" date="2018-08" db="EMBL/GenBank/DDBJ databases">
        <title>Recombination of ecologically and evolutionarily significant loci maintains genetic cohesion in the Pseudomonas syringae species complex.</title>
        <authorList>
            <person name="Dillon M."/>
            <person name="Thakur S."/>
            <person name="Almeida R.N.D."/>
            <person name="Weir B.S."/>
            <person name="Guttman D.S."/>
        </authorList>
    </citation>
    <scope>NUCLEOTIDE SEQUENCE [LARGE SCALE GENOMIC DNA]</scope>
    <source>
        <strain evidence="1 2">88_10</strain>
    </source>
</reference>
<proteinExistence type="predicted"/>
<organism evidence="1 2">
    <name type="scientific">Pseudomonas syringae pv. maculicola</name>
    <dbReference type="NCBI Taxonomy" id="59511"/>
    <lineage>
        <taxon>Bacteria</taxon>
        <taxon>Pseudomonadati</taxon>
        <taxon>Pseudomonadota</taxon>
        <taxon>Gammaproteobacteria</taxon>
        <taxon>Pseudomonadales</taxon>
        <taxon>Pseudomonadaceae</taxon>
        <taxon>Pseudomonas</taxon>
    </lineage>
</organism>
<sequence length="70" mass="8120">MLDILSLIDNQVIVSSTLKSEEYVRDKYKKSKHVNPIDYSSHRDSSILDSKYIAEFKYLLDELNVGIVLE</sequence>
<protein>
    <submittedName>
        <fullName evidence="1">Uncharacterized protein</fullName>
    </submittedName>
</protein>
<evidence type="ECO:0000313" key="2">
    <source>
        <dbReference type="Proteomes" id="UP000282378"/>
    </source>
</evidence>
<dbReference type="Proteomes" id="UP000282378">
    <property type="component" value="Unassembled WGS sequence"/>
</dbReference>